<sequence>MRYRPLLTGLLAVLAVGAGLVSTALPTPVSAQSAQDVPYWASISQSVARMRKGPSPDLPAIWEYRREDLPVKVLERYQTWRKIQDPDGTIGWMAARLLSAQRTGYVVGGIRAMHVDPNDSSPIAWRAEPGVVGRLSDCANGWCYFDVKGKRGYIRSNEIWGGEAP</sequence>
<gene>
    <name evidence="2" type="ORF">FSZ31_04575</name>
</gene>
<proteinExistence type="predicted"/>
<evidence type="ECO:0008006" key="4">
    <source>
        <dbReference type="Google" id="ProtNLM"/>
    </source>
</evidence>
<keyword evidence="3" id="KW-1185">Reference proteome</keyword>
<accession>A0A5C6UN63</accession>
<comment type="caution">
    <text evidence="2">The sequence shown here is derived from an EMBL/GenBank/DDBJ whole genome shotgun (WGS) entry which is preliminary data.</text>
</comment>
<dbReference type="RefSeq" id="WP_147121837.1">
    <property type="nucleotide sequence ID" value="NZ_VOPY01000001.1"/>
</dbReference>
<keyword evidence="1" id="KW-0732">Signal</keyword>
<evidence type="ECO:0000313" key="3">
    <source>
        <dbReference type="Proteomes" id="UP000321129"/>
    </source>
</evidence>
<reference evidence="2 3" key="1">
    <citation type="submission" date="2019-08" db="EMBL/GenBank/DDBJ databases">
        <title>Sphingorhabdus soil sp. nov., isolated from arctic soil.</title>
        <authorList>
            <person name="Liu Y."/>
        </authorList>
    </citation>
    <scope>NUCLEOTIDE SEQUENCE [LARGE SCALE GENOMIC DNA]</scope>
    <source>
        <strain evidence="2 3">D-2Q-5-6</strain>
    </source>
</reference>
<evidence type="ECO:0000313" key="2">
    <source>
        <dbReference type="EMBL" id="TXC74000.1"/>
    </source>
</evidence>
<name>A0A5C6UN63_9SPHN</name>
<dbReference type="InterPro" id="IPR010466">
    <property type="entry name" value="DUF1058"/>
</dbReference>
<dbReference type="OrthoDB" id="9810773at2"/>
<dbReference type="Proteomes" id="UP000321129">
    <property type="component" value="Unassembled WGS sequence"/>
</dbReference>
<organism evidence="2 3">
    <name type="scientific">Flavisphingopyxis soli</name>
    <dbReference type="NCBI Taxonomy" id="2601267"/>
    <lineage>
        <taxon>Bacteria</taxon>
        <taxon>Pseudomonadati</taxon>
        <taxon>Pseudomonadota</taxon>
        <taxon>Alphaproteobacteria</taxon>
        <taxon>Sphingomonadales</taxon>
        <taxon>Sphingopyxidaceae</taxon>
        <taxon>Flavisphingopyxis</taxon>
    </lineage>
</organism>
<feature type="chain" id="PRO_5023112113" description="SH3 domain-containing protein" evidence="1">
    <location>
        <begin position="32"/>
        <end position="165"/>
    </location>
</feature>
<dbReference type="Gene3D" id="2.30.30.40">
    <property type="entry name" value="SH3 Domains"/>
    <property type="match status" value="1"/>
</dbReference>
<feature type="signal peptide" evidence="1">
    <location>
        <begin position="1"/>
        <end position="31"/>
    </location>
</feature>
<evidence type="ECO:0000256" key="1">
    <source>
        <dbReference type="SAM" id="SignalP"/>
    </source>
</evidence>
<dbReference type="AlphaFoldDB" id="A0A5C6UN63"/>
<dbReference type="Pfam" id="PF06347">
    <property type="entry name" value="SH3_4"/>
    <property type="match status" value="2"/>
</dbReference>
<dbReference type="EMBL" id="VOPY01000001">
    <property type="protein sequence ID" value="TXC74000.1"/>
    <property type="molecule type" value="Genomic_DNA"/>
</dbReference>
<protein>
    <recommendedName>
        <fullName evidence="4">SH3 domain-containing protein</fullName>
    </recommendedName>
</protein>